<keyword evidence="3" id="KW-1185">Reference proteome</keyword>
<protein>
    <recommendedName>
        <fullName evidence="4">DUF4402 domain-containing protein</fullName>
    </recommendedName>
</protein>
<accession>A0ABW1KVI2</accession>
<keyword evidence="1" id="KW-0472">Membrane</keyword>
<dbReference type="RefSeq" id="WP_379879971.1">
    <property type="nucleotide sequence ID" value="NZ_JBHPON010000001.1"/>
</dbReference>
<keyword evidence="1" id="KW-1133">Transmembrane helix</keyword>
<dbReference type="Proteomes" id="UP001596116">
    <property type="component" value="Unassembled WGS sequence"/>
</dbReference>
<evidence type="ECO:0000313" key="3">
    <source>
        <dbReference type="Proteomes" id="UP001596116"/>
    </source>
</evidence>
<name>A0ABW1KVI2_9PROT</name>
<reference evidence="2 3" key="1">
    <citation type="submission" date="2024-09" db="EMBL/GenBank/DDBJ databases">
        <authorList>
            <person name="Zhang Z.-H."/>
        </authorList>
    </citation>
    <scope>NUCLEOTIDE SEQUENCE [LARGE SCALE GENOMIC DNA]</scope>
    <source>
        <strain evidence="2 3">HHTR114</strain>
    </source>
</reference>
<organism evidence="2 3">
    <name type="scientific">Hyphococcus aureus</name>
    <dbReference type="NCBI Taxonomy" id="2666033"/>
    <lineage>
        <taxon>Bacteria</taxon>
        <taxon>Pseudomonadati</taxon>
        <taxon>Pseudomonadota</taxon>
        <taxon>Alphaproteobacteria</taxon>
        <taxon>Parvularculales</taxon>
        <taxon>Parvularculaceae</taxon>
        <taxon>Hyphococcus</taxon>
    </lineage>
</organism>
<sequence length="190" mass="19260">MTQQHADWNRRKLYYMFVLLTAGGVVSMLLRRVFYSLGVAACVFSSTENASAQTSGDVIFNGLILDTCVVAILSTGTLAADATYTSLSSENAGGARGAATVVTTSLDFDLQIDSPVGFSAMPAGGDTGVTYGALVSATGVTSLVDIVDGALSALGLGLTTLSVGATATRGAGVFPAGSYQLPVTVRCVPS</sequence>
<evidence type="ECO:0000256" key="1">
    <source>
        <dbReference type="SAM" id="Phobius"/>
    </source>
</evidence>
<proteinExistence type="predicted"/>
<gene>
    <name evidence="2" type="ORF">ACFMB1_03985</name>
</gene>
<feature type="transmembrane region" description="Helical" evidence="1">
    <location>
        <begin position="12"/>
        <end position="30"/>
    </location>
</feature>
<evidence type="ECO:0000313" key="2">
    <source>
        <dbReference type="EMBL" id="MFC6034688.1"/>
    </source>
</evidence>
<keyword evidence="1" id="KW-0812">Transmembrane</keyword>
<comment type="caution">
    <text evidence="2">The sequence shown here is derived from an EMBL/GenBank/DDBJ whole genome shotgun (WGS) entry which is preliminary data.</text>
</comment>
<evidence type="ECO:0008006" key="4">
    <source>
        <dbReference type="Google" id="ProtNLM"/>
    </source>
</evidence>
<dbReference type="EMBL" id="JBHPON010000001">
    <property type="protein sequence ID" value="MFC6034688.1"/>
    <property type="molecule type" value="Genomic_DNA"/>
</dbReference>